<dbReference type="Pfam" id="PF14223">
    <property type="entry name" value="Retrotran_gag_2"/>
    <property type="match status" value="1"/>
</dbReference>
<gene>
    <name evidence="4" type="ORF">E5676_scaffold1121G00390</name>
    <name evidence="3" type="ORF">E6C27_scaffold824G00120</name>
</gene>
<dbReference type="EMBL" id="SSTD01009390">
    <property type="protein sequence ID" value="TYK14251.1"/>
    <property type="molecule type" value="Genomic_DNA"/>
</dbReference>
<evidence type="ECO:0000259" key="2">
    <source>
        <dbReference type="PROSITE" id="PS50994"/>
    </source>
</evidence>
<dbReference type="PROSITE" id="PS50994">
    <property type="entry name" value="INTEGRASE"/>
    <property type="match status" value="1"/>
</dbReference>
<dbReference type="Gene3D" id="3.30.420.10">
    <property type="entry name" value="Ribonuclease H-like superfamily/Ribonuclease H"/>
    <property type="match status" value="1"/>
</dbReference>
<dbReference type="SUPFAM" id="SSF53098">
    <property type="entry name" value="Ribonuclease H-like"/>
    <property type="match status" value="1"/>
</dbReference>
<feature type="compositionally biased region" description="Low complexity" evidence="1">
    <location>
        <begin position="289"/>
        <end position="314"/>
    </location>
</feature>
<dbReference type="PANTHER" id="PTHR11439:SF463">
    <property type="entry name" value="REVERSE TRANSCRIPTASE TY1_COPIA-TYPE DOMAIN-CONTAINING PROTEIN"/>
    <property type="match status" value="1"/>
</dbReference>
<reference evidence="5 6" key="1">
    <citation type="submission" date="2019-08" db="EMBL/GenBank/DDBJ databases">
        <title>Draft genome sequences of two oriental melons (Cucumis melo L. var makuwa).</title>
        <authorList>
            <person name="Kwon S.-Y."/>
        </authorList>
    </citation>
    <scope>NUCLEOTIDE SEQUENCE [LARGE SCALE GENOMIC DNA]</scope>
    <source>
        <strain evidence="6">cv. Chang Bougi</strain>
        <strain evidence="5">cv. SW 3</strain>
        <tissue evidence="4">Leaf</tissue>
    </source>
</reference>
<dbReference type="GO" id="GO:0015074">
    <property type="term" value="P:DNA integration"/>
    <property type="evidence" value="ECO:0007669"/>
    <property type="project" value="InterPro"/>
</dbReference>
<dbReference type="Proteomes" id="UP000321947">
    <property type="component" value="Unassembled WGS sequence"/>
</dbReference>
<dbReference type="AlphaFoldDB" id="A0A5D3CR45"/>
<dbReference type="CDD" id="cd09272">
    <property type="entry name" value="RNase_HI_RT_Ty1"/>
    <property type="match status" value="1"/>
</dbReference>
<protein>
    <submittedName>
        <fullName evidence="4">Retrovirus-related Pol polyprotein from transposon TNT 1-94</fullName>
    </submittedName>
</protein>
<dbReference type="OrthoDB" id="8063676at2759"/>
<evidence type="ECO:0000313" key="4">
    <source>
        <dbReference type="EMBL" id="TYK14251.1"/>
    </source>
</evidence>
<comment type="caution">
    <text evidence="4">The sequence shown here is derived from an EMBL/GenBank/DDBJ whole genome shotgun (WGS) entry which is preliminary data.</text>
</comment>
<feature type="region of interest" description="Disordered" evidence="1">
    <location>
        <begin position="289"/>
        <end position="316"/>
    </location>
</feature>
<evidence type="ECO:0000313" key="5">
    <source>
        <dbReference type="Proteomes" id="UP000321393"/>
    </source>
</evidence>
<accession>A0A5D3CR45</accession>
<dbReference type="InterPro" id="IPR036397">
    <property type="entry name" value="RNaseH_sf"/>
</dbReference>
<evidence type="ECO:0000313" key="6">
    <source>
        <dbReference type="Proteomes" id="UP000321947"/>
    </source>
</evidence>
<dbReference type="Proteomes" id="UP000321393">
    <property type="component" value="Unassembled WGS sequence"/>
</dbReference>
<dbReference type="PANTHER" id="PTHR11439">
    <property type="entry name" value="GAG-POL-RELATED RETROTRANSPOSON"/>
    <property type="match status" value="1"/>
</dbReference>
<dbReference type="InterPro" id="IPR001584">
    <property type="entry name" value="Integrase_cat-core"/>
</dbReference>
<dbReference type="EMBL" id="SSTE01016190">
    <property type="protein sequence ID" value="KAA0042237.1"/>
    <property type="molecule type" value="Genomic_DNA"/>
</dbReference>
<dbReference type="InterPro" id="IPR012337">
    <property type="entry name" value="RNaseH-like_sf"/>
</dbReference>
<proteinExistence type="predicted"/>
<sequence length="625" mass="71793">MGSNDNAMITQPLIPIFKGEDYEFWSIRMKTLIRSQDLWDLVEQGYANSDDKDCCSNNVKASVADFAKGVSRRFKVLVVKLQSLRRDFETLMMKNGESIADFLSRATTIIIQMRTYGETITDETIVKKVLRSLTPKFDHVVAAIEESKDLSTFTFIELMGYLQAHESRINRLMERNKQKVFQVKDSVLKYGNESKSETFEKFKHFKAKVEKQSGMFIKSLRCDRGGEFLSNFCEEHGIHKELTTPYTPEKNGIVERKNRTVVEMARSMLQAVMNKTPFEAWYGKKPNTPTSTPLSSAPSIPQSYHSSSSHNEISGELPSQKFRSMEDIYNSSQFALMVFNLVCYNEATSKEEWQQAMKEEIWYREAQSSSCGKRICAAIWFATFLSWCQIDGGIFISQKKYAKDPLKKFGMLNCKSATTPMNLNEKPQQNDGAEMANAQRFRSLIGGLIYLTHTRSDISYFIEVIFRIIQRPSRDHIGAAKRVMRYIVGMMEYGICSKKQVTVALSSSEAEYVAATSAACQAIWLQRTLTELQHEQEGATVIFCDNKVAISMTKNPMFHSRTKHIEIRFHFIRELIAKEEFSLSYRSTHEQWVDVLTKALSKEKFCYFRAMMDISKFELRGSIEA</sequence>
<evidence type="ECO:0000256" key="1">
    <source>
        <dbReference type="SAM" id="MobiDB-lite"/>
    </source>
</evidence>
<organism evidence="4 6">
    <name type="scientific">Cucumis melo var. makuwa</name>
    <name type="common">Oriental melon</name>
    <dbReference type="NCBI Taxonomy" id="1194695"/>
    <lineage>
        <taxon>Eukaryota</taxon>
        <taxon>Viridiplantae</taxon>
        <taxon>Streptophyta</taxon>
        <taxon>Embryophyta</taxon>
        <taxon>Tracheophyta</taxon>
        <taxon>Spermatophyta</taxon>
        <taxon>Magnoliopsida</taxon>
        <taxon>eudicotyledons</taxon>
        <taxon>Gunneridae</taxon>
        <taxon>Pentapetalae</taxon>
        <taxon>rosids</taxon>
        <taxon>fabids</taxon>
        <taxon>Cucurbitales</taxon>
        <taxon>Cucurbitaceae</taxon>
        <taxon>Benincaseae</taxon>
        <taxon>Cucumis</taxon>
    </lineage>
</organism>
<evidence type="ECO:0000313" key="3">
    <source>
        <dbReference type="EMBL" id="KAA0042237.1"/>
    </source>
</evidence>
<name>A0A5D3CR45_CUCMM</name>
<feature type="domain" description="Integrase catalytic" evidence="2">
    <location>
        <begin position="218"/>
        <end position="326"/>
    </location>
</feature>
<dbReference type="GO" id="GO:0003676">
    <property type="term" value="F:nucleic acid binding"/>
    <property type="evidence" value="ECO:0007669"/>
    <property type="project" value="InterPro"/>
</dbReference>